<accession>A0A3M7M768</accession>
<dbReference type="OrthoDB" id="194443at2759"/>
<evidence type="ECO:0000313" key="3">
    <source>
        <dbReference type="EMBL" id="RMZ70239.1"/>
    </source>
</evidence>
<dbReference type="Proteomes" id="UP000265663">
    <property type="component" value="Unassembled WGS sequence"/>
</dbReference>
<feature type="domain" description="BTB" evidence="2">
    <location>
        <begin position="47"/>
        <end position="116"/>
    </location>
</feature>
<dbReference type="PANTHER" id="PTHR47843">
    <property type="entry name" value="BTB DOMAIN-CONTAINING PROTEIN-RELATED"/>
    <property type="match status" value="1"/>
</dbReference>
<dbReference type="Gene3D" id="3.30.710.10">
    <property type="entry name" value="Potassium Channel Kv1.1, Chain A"/>
    <property type="match status" value="1"/>
</dbReference>
<evidence type="ECO:0000259" key="2">
    <source>
        <dbReference type="PROSITE" id="PS50097"/>
    </source>
</evidence>
<keyword evidence="4" id="KW-1185">Reference proteome</keyword>
<evidence type="ECO:0000256" key="1">
    <source>
        <dbReference type="SAM" id="MobiDB-lite"/>
    </source>
</evidence>
<organism evidence="3 4">
    <name type="scientific">Pyrenophora seminiperda CCB06</name>
    <dbReference type="NCBI Taxonomy" id="1302712"/>
    <lineage>
        <taxon>Eukaryota</taxon>
        <taxon>Fungi</taxon>
        <taxon>Dikarya</taxon>
        <taxon>Ascomycota</taxon>
        <taxon>Pezizomycotina</taxon>
        <taxon>Dothideomycetes</taxon>
        <taxon>Pleosporomycetidae</taxon>
        <taxon>Pleosporales</taxon>
        <taxon>Pleosporineae</taxon>
        <taxon>Pleosporaceae</taxon>
        <taxon>Pyrenophora</taxon>
    </lineage>
</organism>
<dbReference type="SMART" id="SM00225">
    <property type="entry name" value="BTB"/>
    <property type="match status" value="1"/>
</dbReference>
<evidence type="ECO:0000313" key="4">
    <source>
        <dbReference type="Proteomes" id="UP000265663"/>
    </source>
</evidence>
<proteinExistence type="predicted"/>
<dbReference type="SUPFAM" id="SSF54695">
    <property type="entry name" value="POZ domain"/>
    <property type="match status" value="1"/>
</dbReference>
<name>A0A3M7M768_9PLEO</name>
<protein>
    <submittedName>
        <fullName evidence="3">Btb poz domain containing</fullName>
    </submittedName>
</protein>
<gene>
    <name evidence="3" type="ORF">GMOD_00000306</name>
</gene>
<feature type="region of interest" description="Disordered" evidence="1">
    <location>
        <begin position="1"/>
        <end position="40"/>
    </location>
</feature>
<dbReference type="Pfam" id="PF00651">
    <property type="entry name" value="BTB"/>
    <property type="match status" value="1"/>
</dbReference>
<sequence length="335" mass="37336">MRTIIPRSSVGTDSSTRIPTPNLPPPYTFTGDRSGQSRSANISDFTSTTKLVVGPKATLFHIHTSLLTTKSLYFRAALTGPYTESTENSVKLDDVCVEHFELLISWLYNGVLPAPFKDRKPAYYTLLHAYVLADRFAFEGLRNAVVDTMSDLADRTNSVLTPSDTRILYDGIRDSAPLRRLVLDLFAFKKTDRLLETHGDWWHAGFLRDLGVLLKRPCGQALARHRLRLWCPETWLATRACEHCRAVLPPRVGAVACEDCCVAFCTRCIEGGVAMAGWDEARARVEGEEEGKRDYDGDTEGGAVGEACKPWRGARCALYHEHDETKGCGDFFLGR</sequence>
<feature type="compositionally biased region" description="Polar residues" evidence="1">
    <location>
        <begin position="31"/>
        <end position="40"/>
    </location>
</feature>
<dbReference type="CDD" id="cd18186">
    <property type="entry name" value="BTB_POZ_ZBTB_KLHL-like"/>
    <property type="match status" value="1"/>
</dbReference>
<dbReference type="AlphaFoldDB" id="A0A3M7M768"/>
<dbReference type="InterPro" id="IPR000210">
    <property type="entry name" value="BTB/POZ_dom"/>
</dbReference>
<dbReference type="InterPro" id="IPR011333">
    <property type="entry name" value="SKP1/BTB/POZ_sf"/>
</dbReference>
<feature type="compositionally biased region" description="Polar residues" evidence="1">
    <location>
        <begin position="9"/>
        <end position="19"/>
    </location>
</feature>
<dbReference type="PROSITE" id="PS50097">
    <property type="entry name" value="BTB"/>
    <property type="match status" value="1"/>
</dbReference>
<dbReference type="EMBL" id="KE747824">
    <property type="protein sequence ID" value="RMZ70239.1"/>
    <property type="molecule type" value="Genomic_DNA"/>
</dbReference>
<dbReference type="PANTHER" id="PTHR47843:SF2">
    <property type="entry name" value="BTB DOMAIN-CONTAINING PROTEIN"/>
    <property type="match status" value="1"/>
</dbReference>
<reference evidence="3 4" key="1">
    <citation type="journal article" date="2014" name="PLoS ONE">
        <title>De novo Genome Assembly of the Fungal Plant Pathogen Pyrenophora semeniperda.</title>
        <authorList>
            <person name="Soliai M.M."/>
            <person name="Meyer S.E."/>
            <person name="Udall J.A."/>
            <person name="Elzinga D.E."/>
            <person name="Hermansen R.A."/>
            <person name="Bodily P.M."/>
            <person name="Hart A.A."/>
            <person name="Coleman C.E."/>
        </authorList>
    </citation>
    <scope>NUCLEOTIDE SEQUENCE [LARGE SCALE GENOMIC DNA]</scope>
    <source>
        <strain evidence="3 4">CCB06</strain>
        <tissue evidence="3">Mycelium</tissue>
    </source>
</reference>